<keyword evidence="2" id="KW-1185">Reference proteome</keyword>
<evidence type="ECO:0000313" key="1">
    <source>
        <dbReference type="EMBL" id="ODQ75978.1"/>
    </source>
</evidence>
<dbReference type="EMBL" id="KV454290">
    <property type="protein sequence ID" value="ODQ75978.1"/>
    <property type="molecule type" value="Genomic_DNA"/>
</dbReference>
<evidence type="ECO:0000313" key="2">
    <source>
        <dbReference type="Proteomes" id="UP000094385"/>
    </source>
</evidence>
<accession>A0A1E3QEH1</accession>
<dbReference type="OrthoDB" id="3935139at2759"/>
<proteinExistence type="predicted"/>
<reference evidence="1 2" key="1">
    <citation type="journal article" date="2016" name="Proc. Natl. Acad. Sci. U.S.A.">
        <title>Comparative genomics of biotechnologically important yeasts.</title>
        <authorList>
            <person name="Riley R."/>
            <person name="Haridas S."/>
            <person name="Wolfe K.H."/>
            <person name="Lopes M.R."/>
            <person name="Hittinger C.T."/>
            <person name="Goeker M."/>
            <person name="Salamov A.A."/>
            <person name="Wisecaver J.H."/>
            <person name="Long T.M."/>
            <person name="Calvey C.H."/>
            <person name="Aerts A.L."/>
            <person name="Barry K.W."/>
            <person name="Choi C."/>
            <person name="Clum A."/>
            <person name="Coughlan A.Y."/>
            <person name="Deshpande S."/>
            <person name="Douglass A.P."/>
            <person name="Hanson S.J."/>
            <person name="Klenk H.-P."/>
            <person name="LaButti K.M."/>
            <person name="Lapidus A."/>
            <person name="Lindquist E.A."/>
            <person name="Lipzen A.M."/>
            <person name="Meier-Kolthoff J.P."/>
            <person name="Ohm R.A."/>
            <person name="Otillar R.P."/>
            <person name="Pangilinan J.L."/>
            <person name="Peng Y."/>
            <person name="Rokas A."/>
            <person name="Rosa C.A."/>
            <person name="Scheuner C."/>
            <person name="Sibirny A.A."/>
            <person name="Slot J.C."/>
            <person name="Stielow J.B."/>
            <person name="Sun H."/>
            <person name="Kurtzman C.P."/>
            <person name="Blackwell M."/>
            <person name="Grigoriev I.V."/>
            <person name="Jeffries T.W."/>
        </authorList>
    </citation>
    <scope>NUCLEOTIDE SEQUENCE [LARGE SCALE GENOMIC DNA]</scope>
    <source>
        <strain evidence="1 2">NRRL Y-11557</strain>
    </source>
</reference>
<evidence type="ECO:0008006" key="3">
    <source>
        <dbReference type="Google" id="ProtNLM"/>
    </source>
</evidence>
<gene>
    <name evidence="1" type="ORF">LIPSTDRAFT_223471</name>
</gene>
<protein>
    <recommendedName>
        <fullName evidence="3">HAT C-terminal dimerisation domain-containing protein</fullName>
    </recommendedName>
</protein>
<dbReference type="STRING" id="675824.A0A1E3QEH1"/>
<sequence>MTAWYTFDKYYSMTDVTSVYAAAIILHPSRRKHYSRQNWDSIYHQSAFDAVENLWKIEYKDKATVNVSTICASNDPDVFDEFARDLDVTASTITSDEYEAFANDTPLEFLQRRSNGGWKSAKENFIHRFKRWLSIFYRYQQCRPSPSGVFSGARRTISWDRARLGAANIERTECMKSWLRSNITSGLGIIQKETIENGQSDIDTDTRL</sequence>
<dbReference type="InterPro" id="IPR012337">
    <property type="entry name" value="RNaseH-like_sf"/>
</dbReference>
<organism evidence="1 2">
    <name type="scientific">Lipomyces starkeyi NRRL Y-11557</name>
    <dbReference type="NCBI Taxonomy" id="675824"/>
    <lineage>
        <taxon>Eukaryota</taxon>
        <taxon>Fungi</taxon>
        <taxon>Dikarya</taxon>
        <taxon>Ascomycota</taxon>
        <taxon>Saccharomycotina</taxon>
        <taxon>Lipomycetes</taxon>
        <taxon>Lipomycetales</taxon>
        <taxon>Lipomycetaceae</taxon>
        <taxon>Lipomyces</taxon>
    </lineage>
</organism>
<name>A0A1E3QEH1_LIPST</name>
<dbReference type="SUPFAM" id="SSF53098">
    <property type="entry name" value="Ribonuclease H-like"/>
    <property type="match status" value="1"/>
</dbReference>
<dbReference type="Proteomes" id="UP000094385">
    <property type="component" value="Unassembled WGS sequence"/>
</dbReference>
<dbReference type="AlphaFoldDB" id="A0A1E3QEH1"/>